<evidence type="ECO:0000256" key="1">
    <source>
        <dbReference type="SAM" id="Phobius"/>
    </source>
</evidence>
<dbReference type="KEGG" id="mpl:Mpal_0104"/>
<keyword evidence="1" id="KW-1133">Transmembrane helix</keyword>
<dbReference type="EMBL" id="CP001338">
    <property type="protein sequence ID" value="ACL15497.1"/>
    <property type="molecule type" value="Genomic_DNA"/>
</dbReference>
<keyword evidence="1" id="KW-0472">Membrane</keyword>
<gene>
    <name evidence="2" type="ordered locus">Mpal_0104</name>
</gene>
<dbReference type="eggNOG" id="arCOG02911">
    <property type="taxonomic scope" value="Archaea"/>
</dbReference>
<evidence type="ECO:0000313" key="3">
    <source>
        <dbReference type="Proteomes" id="UP000002457"/>
    </source>
</evidence>
<evidence type="ECO:0000313" key="2">
    <source>
        <dbReference type="EMBL" id="ACL15497.1"/>
    </source>
</evidence>
<keyword evidence="3" id="KW-1185">Reference proteome</keyword>
<dbReference type="STRING" id="521011.Mpal_0104"/>
<keyword evidence="1" id="KW-0812">Transmembrane</keyword>
<dbReference type="HOGENOM" id="CLU_926263_0_0_2"/>
<protein>
    <submittedName>
        <fullName evidence="2">Uncharacterized protein</fullName>
    </submittedName>
</protein>
<reference evidence="2 3" key="1">
    <citation type="journal article" date="2015" name="Genome Announc.">
        <title>Complete Genome Sequence of Methanosphaerula palustris E1-9CT, a Hydrogenotrophic Methanogen Isolated from a Minerotrophic Fen Peatland.</title>
        <authorList>
            <person name="Cadillo-Quiroz H."/>
            <person name="Browne P."/>
            <person name="Kyrpides N."/>
            <person name="Woyke T."/>
            <person name="Goodwin L."/>
            <person name="Detter C."/>
            <person name="Yavitt J.B."/>
            <person name="Zinder S.H."/>
        </authorList>
    </citation>
    <scope>NUCLEOTIDE SEQUENCE [LARGE SCALE GENOMIC DNA]</scope>
    <source>
        <strain evidence="3">ATCC BAA-1556 / DSM 19958 / E1-9c</strain>
    </source>
</reference>
<dbReference type="GeneID" id="7272274"/>
<name>B8GIE6_METPE</name>
<organism evidence="2 3">
    <name type="scientific">Methanosphaerula palustris (strain ATCC BAA-1556 / DSM 19958 / E1-9c)</name>
    <dbReference type="NCBI Taxonomy" id="521011"/>
    <lineage>
        <taxon>Archaea</taxon>
        <taxon>Methanobacteriati</taxon>
        <taxon>Methanobacteriota</taxon>
        <taxon>Stenosarchaea group</taxon>
        <taxon>Methanomicrobia</taxon>
        <taxon>Methanomicrobiales</taxon>
        <taxon>Methanoregulaceae</taxon>
        <taxon>Methanosphaerula</taxon>
    </lineage>
</organism>
<dbReference type="OrthoDB" id="117273at2157"/>
<dbReference type="Proteomes" id="UP000002457">
    <property type="component" value="Chromosome"/>
</dbReference>
<dbReference type="AlphaFoldDB" id="B8GIE6"/>
<proteinExistence type="predicted"/>
<accession>B8GIE6</accession>
<sequence length="338" mass="36553">MPTSGRNEDGLSEIIGFVLILGLIVVASTLYLLYVVPAEGREDEIVHMNQVKDLFVDYKGTLDSLWMNSISNLTDHRLAGTMISTSFDLGTAGGNTQAGGVFLSFMKPQGSPALMSVGQPNLDGTLRVIGSQTDTNGTVTTPLDVSIPMGSMSYQTQNNYWIQQTYYYQMGGVFLNQSDGVSIVSAPAISVYNVTVSVNETTKYIMPKVSIAGLKIQGRGSIGGTGPLRVDTRLTENLVDTTNKQYSNVTVIAVMNSPTAAQLWDKAFRNAGRQMSLQYNNISFISPGGTFNNTPINDKTAIMNIKAGSNAADPNDPYHVYLDLTQAEYRVTLQNVGQ</sequence>
<dbReference type="RefSeq" id="WP_012616816.1">
    <property type="nucleotide sequence ID" value="NC_011832.1"/>
</dbReference>
<feature type="transmembrane region" description="Helical" evidence="1">
    <location>
        <begin position="14"/>
        <end position="36"/>
    </location>
</feature>